<dbReference type="Proteomes" id="UP000324241">
    <property type="component" value="Unassembled WGS sequence"/>
</dbReference>
<name>A0A5M9MJG2_9EURO</name>
<gene>
    <name evidence="2" type="ORF">ATNIH1004_009719</name>
</gene>
<dbReference type="GeneID" id="54332421"/>
<accession>A0A5M9MJG2</accession>
<feature type="compositionally biased region" description="Low complexity" evidence="1">
    <location>
        <begin position="46"/>
        <end position="59"/>
    </location>
</feature>
<dbReference type="InterPro" id="IPR009091">
    <property type="entry name" value="RCC1/BLIP-II"/>
</dbReference>
<evidence type="ECO:0008006" key="4">
    <source>
        <dbReference type="Google" id="ProtNLM"/>
    </source>
</evidence>
<dbReference type="Gene3D" id="2.130.10.30">
    <property type="entry name" value="Regulator of chromosome condensation 1/beta-lactamase-inhibitor protein II"/>
    <property type="match status" value="2"/>
</dbReference>
<feature type="region of interest" description="Disordered" evidence="1">
    <location>
        <begin position="35"/>
        <end position="79"/>
    </location>
</feature>
<evidence type="ECO:0000256" key="1">
    <source>
        <dbReference type="SAM" id="MobiDB-lite"/>
    </source>
</evidence>
<comment type="caution">
    <text evidence="2">The sequence shown here is derived from an EMBL/GenBank/DDBJ whole genome shotgun (WGS) entry which is preliminary data.</text>
</comment>
<sequence length="283" mass="29797">MTRPSAGLGKPDEGIGISLPVTNAKLSAETVGAVQGVNDEGTLAIDTNSQSSDSQNTDDGGVDEAKSNSDSEDDDNDDEVTLNVKEATPLPVASSFFPHRTVFTQLVATDSATFPLTKKGQVYGWGASGVLAGATMSSTSLDDDEQVAHARSIFFFPTNARSLVVLQLLEPDCITTNTGENDAVVAYPTQILGIRNHPQIAAIQSGEDHRIAVSRQGQCLTWGRIENDALGFDPQSLPSWATISDAGGRPRIPLEPKVIPSLKNVGFATAGTDEDEIVLSIAC</sequence>
<feature type="compositionally biased region" description="Acidic residues" evidence="1">
    <location>
        <begin position="70"/>
        <end position="79"/>
    </location>
</feature>
<dbReference type="InterPro" id="IPR051553">
    <property type="entry name" value="Ran_GTPase-activating"/>
</dbReference>
<dbReference type="PANTHER" id="PTHR45982">
    <property type="entry name" value="REGULATOR OF CHROMOSOME CONDENSATION"/>
    <property type="match status" value="1"/>
</dbReference>
<protein>
    <recommendedName>
        <fullName evidence="4">Regulator of chromosome condensation</fullName>
    </recommendedName>
</protein>
<dbReference type="EMBL" id="QUQM01000005">
    <property type="protein sequence ID" value="KAA8642957.1"/>
    <property type="molecule type" value="Genomic_DNA"/>
</dbReference>
<evidence type="ECO:0000313" key="3">
    <source>
        <dbReference type="Proteomes" id="UP000324241"/>
    </source>
</evidence>
<dbReference type="AlphaFoldDB" id="A0A5M9MJG2"/>
<dbReference type="GO" id="GO:0005085">
    <property type="term" value="F:guanyl-nucleotide exchange factor activity"/>
    <property type="evidence" value="ECO:0007669"/>
    <property type="project" value="TreeGrafter"/>
</dbReference>
<dbReference type="VEuPathDB" id="FungiDB:EYZ11_001087"/>
<dbReference type="OrthoDB" id="61110at2759"/>
<dbReference type="GO" id="GO:0005737">
    <property type="term" value="C:cytoplasm"/>
    <property type="evidence" value="ECO:0007669"/>
    <property type="project" value="TreeGrafter"/>
</dbReference>
<dbReference type="RefSeq" id="XP_033422319.1">
    <property type="nucleotide sequence ID" value="XM_033574301.1"/>
</dbReference>
<proteinExistence type="predicted"/>
<organism evidence="2 3">
    <name type="scientific">Aspergillus tanneri</name>
    <dbReference type="NCBI Taxonomy" id="1220188"/>
    <lineage>
        <taxon>Eukaryota</taxon>
        <taxon>Fungi</taxon>
        <taxon>Dikarya</taxon>
        <taxon>Ascomycota</taxon>
        <taxon>Pezizomycotina</taxon>
        <taxon>Eurotiomycetes</taxon>
        <taxon>Eurotiomycetidae</taxon>
        <taxon>Eurotiales</taxon>
        <taxon>Aspergillaceae</taxon>
        <taxon>Aspergillus</taxon>
        <taxon>Aspergillus subgen. Circumdati</taxon>
    </lineage>
</organism>
<dbReference type="SUPFAM" id="SSF50985">
    <property type="entry name" value="RCC1/BLIP-II"/>
    <property type="match status" value="1"/>
</dbReference>
<dbReference type="PANTHER" id="PTHR45982:SF1">
    <property type="entry name" value="REGULATOR OF CHROMOSOME CONDENSATION"/>
    <property type="match status" value="1"/>
</dbReference>
<evidence type="ECO:0000313" key="2">
    <source>
        <dbReference type="EMBL" id="KAA8642957.1"/>
    </source>
</evidence>
<reference evidence="2 3" key="1">
    <citation type="submission" date="2019-08" db="EMBL/GenBank/DDBJ databases">
        <title>The genome sequence of a newly discovered highly antifungal drug resistant Aspergillus species, Aspergillus tanneri NIH 1004.</title>
        <authorList>
            <person name="Mounaud S."/>
            <person name="Singh I."/>
            <person name="Joardar V."/>
            <person name="Pakala S."/>
            <person name="Pakala S."/>
            <person name="Venepally P."/>
            <person name="Chung J.K."/>
            <person name="Losada L."/>
            <person name="Nierman W.C."/>
        </authorList>
    </citation>
    <scope>NUCLEOTIDE SEQUENCE [LARGE SCALE GENOMIC DNA]</scope>
    <source>
        <strain evidence="2 3">NIH1004</strain>
    </source>
</reference>